<dbReference type="SMART" id="SM00849">
    <property type="entry name" value="Lactamase_B"/>
    <property type="match status" value="1"/>
</dbReference>
<name>A0ABV2KZJ2_9BACI</name>
<dbReference type="Pfam" id="PF00753">
    <property type="entry name" value="Lactamase_B"/>
    <property type="match status" value="1"/>
</dbReference>
<dbReference type="PANTHER" id="PTHR30619:SF7">
    <property type="entry name" value="BETA-LACTAMASE DOMAIN PROTEIN"/>
    <property type="match status" value="1"/>
</dbReference>
<proteinExistence type="predicted"/>
<dbReference type="Gene3D" id="1.10.150.320">
    <property type="entry name" value="Photosystem II 12 kDa extrinsic protein"/>
    <property type="match status" value="1"/>
</dbReference>
<feature type="region of interest" description="Disordered" evidence="1">
    <location>
        <begin position="316"/>
        <end position="347"/>
    </location>
</feature>
<dbReference type="InterPro" id="IPR035681">
    <property type="entry name" value="ComA-like_MBL"/>
</dbReference>
<evidence type="ECO:0000259" key="2">
    <source>
        <dbReference type="SMART" id="SM00849"/>
    </source>
</evidence>
<dbReference type="Gene3D" id="3.60.15.10">
    <property type="entry name" value="Ribonuclease Z/Hydroxyacylglutathione hydrolase-like"/>
    <property type="match status" value="1"/>
</dbReference>
<evidence type="ECO:0000256" key="1">
    <source>
        <dbReference type="SAM" id="MobiDB-lite"/>
    </source>
</evidence>
<feature type="compositionally biased region" description="Basic and acidic residues" evidence="1">
    <location>
        <begin position="48"/>
        <end position="59"/>
    </location>
</feature>
<dbReference type="RefSeq" id="WP_354221141.1">
    <property type="nucleotide sequence ID" value="NZ_JBEPMX010000012.1"/>
</dbReference>
<dbReference type="InterPro" id="IPR052159">
    <property type="entry name" value="Competence_DNA_uptake"/>
</dbReference>
<feature type="compositionally biased region" description="Low complexity" evidence="1">
    <location>
        <begin position="25"/>
        <end position="34"/>
    </location>
</feature>
<dbReference type="EMBL" id="JBEPMX010000012">
    <property type="protein sequence ID" value="MET3684105.1"/>
    <property type="molecule type" value="Genomic_DNA"/>
</dbReference>
<feature type="domain" description="Metallo-beta-lactamase" evidence="2">
    <location>
        <begin position="83"/>
        <end position="277"/>
    </location>
</feature>
<dbReference type="InterPro" id="IPR010994">
    <property type="entry name" value="RuvA_2-like"/>
</dbReference>
<protein>
    <submittedName>
        <fullName evidence="3">Beta-lactamase superfamily II metal-dependent hydrolase</fullName>
    </submittedName>
</protein>
<evidence type="ECO:0000313" key="4">
    <source>
        <dbReference type="Proteomes" id="UP001549167"/>
    </source>
</evidence>
<reference evidence="3 4" key="1">
    <citation type="submission" date="2024-06" db="EMBL/GenBank/DDBJ databases">
        <title>Genomic Encyclopedia of Type Strains, Phase IV (KMG-IV): sequencing the most valuable type-strain genomes for metagenomic binning, comparative biology and taxonomic classification.</title>
        <authorList>
            <person name="Goeker M."/>
        </authorList>
    </citation>
    <scope>NUCLEOTIDE SEQUENCE [LARGE SCALE GENOMIC DNA]</scope>
    <source>
        <strain evidence="3 4">DSM 23520</strain>
    </source>
</reference>
<dbReference type="PANTHER" id="PTHR30619">
    <property type="entry name" value="DNA INTERNALIZATION/COMPETENCE PROTEIN COMEC/REC2"/>
    <property type="match status" value="1"/>
</dbReference>
<keyword evidence="4" id="KW-1185">Reference proteome</keyword>
<accession>A0ABV2KZJ2</accession>
<dbReference type="Pfam" id="PF12836">
    <property type="entry name" value="HHH_3"/>
    <property type="match status" value="1"/>
</dbReference>
<keyword evidence="3" id="KW-0378">Hydrolase</keyword>
<feature type="compositionally biased region" description="Basic and acidic residues" evidence="1">
    <location>
        <begin position="322"/>
        <end position="332"/>
    </location>
</feature>
<dbReference type="CDD" id="cd07731">
    <property type="entry name" value="ComA-like_MBL-fold"/>
    <property type="match status" value="1"/>
</dbReference>
<dbReference type="GO" id="GO:0016787">
    <property type="term" value="F:hydrolase activity"/>
    <property type="evidence" value="ECO:0007669"/>
    <property type="project" value="UniProtKB-KW"/>
</dbReference>
<comment type="caution">
    <text evidence="3">The sequence shown here is derived from an EMBL/GenBank/DDBJ whole genome shotgun (WGS) entry which is preliminary data.</text>
</comment>
<dbReference type="Proteomes" id="UP001549167">
    <property type="component" value="Unassembled WGS sequence"/>
</dbReference>
<organism evidence="3 4">
    <name type="scientific">Alkalibacillus flavidus</name>
    <dbReference type="NCBI Taxonomy" id="546021"/>
    <lineage>
        <taxon>Bacteria</taxon>
        <taxon>Bacillati</taxon>
        <taxon>Bacillota</taxon>
        <taxon>Bacilli</taxon>
        <taxon>Bacillales</taxon>
        <taxon>Bacillaceae</taxon>
        <taxon>Alkalibacillus</taxon>
    </lineage>
</organism>
<dbReference type="PROSITE" id="PS51257">
    <property type="entry name" value="PROKAR_LIPOPROTEIN"/>
    <property type="match status" value="1"/>
</dbReference>
<gene>
    <name evidence="3" type="ORF">ABID56_002231</name>
</gene>
<evidence type="ECO:0000313" key="3">
    <source>
        <dbReference type="EMBL" id="MET3684105.1"/>
    </source>
</evidence>
<dbReference type="SUPFAM" id="SSF56281">
    <property type="entry name" value="Metallo-hydrolase/oxidoreductase"/>
    <property type="match status" value="1"/>
</dbReference>
<feature type="region of interest" description="Disordered" evidence="1">
    <location>
        <begin position="25"/>
        <end position="68"/>
    </location>
</feature>
<dbReference type="InterPro" id="IPR001279">
    <property type="entry name" value="Metallo-B-lactamas"/>
</dbReference>
<dbReference type="SUPFAM" id="SSF47781">
    <property type="entry name" value="RuvA domain 2-like"/>
    <property type="match status" value="1"/>
</dbReference>
<sequence>MIVKGKIVVMSVVMSVLLVGCGLTEDSSTSTDATDGAEQTDDEQSDVSGEKEAESKQTESENDESTSEAVNGELTAHYFDVGQADSTLLKYRTEHESYRVLIDAGDWDADDVSYYLNDLNVEALDLVIGTHAHADHIGQLDRIINQFDVEEVWLTGNEGTSETFAGLVDTINEADVAYEEPRAGEAYDIGPLEIDVLHPRELTDDYNQDSISTKMTFGETSFVFTGDAEESSEASMVSGGVELAGDVLQLGHHGSHTSTTAQFLQAVNPEVAIYSAGAQNSYGHPHHEVIERVRAADVDLYGTDVHGTVTVTTDGESISVETQHDGEVERGASDGTQTNQDREEQTTTGDCVNINDASSEQLQAITHIGPDRAAALIELRPFDSVSQLTRINGIGDGRISDIQAEGLACVGGES</sequence>
<dbReference type="InterPro" id="IPR036866">
    <property type="entry name" value="RibonucZ/Hydroxyglut_hydro"/>
</dbReference>